<evidence type="ECO:0000313" key="2">
    <source>
        <dbReference type="Proteomes" id="UP001497680"/>
    </source>
</evidence>
<evidence type="ECO:0000313" key="1">
    <source>
        <dbReference type="EMBL" id="KAI6083251.1"/>
    </source>
</evidence>
<dbReference type="Proteomes" id="UP001497680">
    <property type="component" value="Unassembled WGS sequence"/>
</dbReference>
<comment type="caution">
    <text evidence="1">The sequence shown here is derived from an EMBL/GenBank/DDBJ whole genome shotgun (WGS) entry which is preliminary data.</text>
</comment>
<protein>
    <submittedName>
        <fullName evidence="1">Uncharacterized protein</fullName>
    </submittedName>
</protein>
<organism evidence="1 2">
    <name type="scientific">Hypoxylon rubiginosum</name>
    <dbReference type="NCBI Taxonomy" id="110542"/>
    <lineage>
        <taxon>Eukaryota</taxon>
        <taxon>Fungi</taxon>
        <taxon>Dikarya</taxon>
        <taxon>Ascomycota</taxon>
        <taxon>Pezizomycotina</taxon>
        <taxon>Sordariomycetes</taxon>
        <taxon>Xylariomycetidae</taxon>
        <taxon>Xylariales</taxon>
        <taxon>Hypoxylaceae</taxon>
        <taxon>Hypoxylon</taxon>
    </lineage>
</organism>
<accession>A0ACC0CS05</accession>
<keyword evidence="2" id="KW-1185">Reference proteome</keyword>
<reference evidence="1 2" key="1">
    <citation type="journal article" date="2022" name="New Phytol.">
        <title>Ecological generalism drives hyperdiversity of secondary metabolite gene clusters in xylarialean endophytes.</title>
        <authorList>
            <person name="Franco M.E.E."/>
            <person name="Wisecaver J.H."/>
            <person name="Arnold A.E."/>
            <person name="Ju Y.M."/>
            <person name="Slot J.C."/>
            <person name="Ahrendt S."/>
            <person name="Moore L.P."/>
            <person name="Eastman K.E."/>
            <person name="Scott K."/>
            <person name="Konkel Z."/>
            <person name="Mondo S.J."/>
            <person name="Kuo A."/>
            <person name="Hayes R.D."/>
            <person name="Haridas S."/>
            <person name="Andreopoulos B."/>
            <person name="Riley R."/>
            <person name="LaButti K."/>
            <person name="Pangilinan J."/>
            <person name="Lipzen A."/>
            <person name="Amirebrahimi M."/>
            <person name="Yan J."/>
            <person name="Adam C."/>
            <person name="Keymanesh K."/>
            <person name="Ng V."/>
            <person name="Louie K."/>
            <person name="Northen T."/>
            <person name="Drula E."/>
            <person name="Henrissat B."/>
            <person name="Hsieh H.M."/>
            <person name="Youens-Clark K."/>
            <person name="Lutzoni F."/>
            <person name="Miadlikowska J."/>
            <person name="Eastwood D.C."/>
            <person name="Hamelin R.C."/>
            <person name="Grigoriev I.V."/>
            <person name="U'Ren J.M."/>
        </authorList>
    </citation>
    <scope>NUCLEOTIDE SEQUENCE [LARGE SCALE GENOMIC DNA]</scope>
    <source>
        <strain evidence="1 2">ER1909</strain>
    </source>
</reference>
<proteinExistence type="predicted"/>
<gene>
    <name evidence="1" type="ORF">F4821DRAFT_245255</name>
</gene>
<sequence length="267" mass="30329">MDSTMAPSTQPASRDSPSQSTDTTIANVGSGLTLNHLPNEVLVIIFGKYDLHPYNYYKSSAPQAPRGWHIERFYTRNDPLDRDDLLSLCLTSKRFRYLAQPIIYQQLPVGLGNHDHWKLHHRGRRLALFLRTLVERRDLAALVSDISLHLSVGIFVDSYETLARAVMDQTARALGIQLSAFLAEFPELQELRPNPLVLASALASMLVAILPNLDTYNFEYDEFLAVRIRPQAVKALGITLSQPSYIDVELPFFCLRFSPFMNNRVRR</sequence>
<dbReference type="EMBL" id="MU394355">
    <property type="protein sequence ID" value="KAI6083251.1"/>
    <property type="molecule type" value="Genomic_DNA"/>
</dbReference>
<name>A0ACC0CS05_9PEZI</name>